<evidence type="ECO:0000256" key="1">
    <source>
        <dbReference type="SAM" id="SignalP"/>
    </source>
</evidence>
<dbReference type="EMBL" id="KN831792">
    <property type="protein sequence ID" value="KIM38248.1"/>
    <property type="molecule type" value="Genomic_DNA"/>
</dbReference>
<dbReference type="Proteomes" id="UP000053424">
    <property type="component" value="Unassembled WGS sequence"/>
</dbReference>
<organism evidence="2 3">
    <name type="scientific">Hebeloma cylindrosporum</name>
    <dbReference type="NCBI Taxonomy" id="76867"/>
    <lineage>
        <taxon>Eukaryota</taxon>
        <taxon>Fungi</taxon>
        <taxon>Dikarya</taxon>
        <taxon>Basidiomycota</taxon>
        <taxon>Agaricomycotina</taxon>
        <taxon>Agaricomycetes</taxon>
        <taxon>Agaricomycetidae</taxon>
        <taxon>Agaricales</taxon>
        <taxon>Agaricineae</taxon>
        <taxon>Hymenogastraceae</taxon>
        <taxon>Hebeloma</taxon>
    </lineage>
</organism>
<keyword evidence="3" id="KW-1185">Reference proteome</keyword>
<proteinExistence type="predicted"/>
<name>A0A0C2XKG7_HEBCY</name>
<feature type="signal peptide" evidence="1">
    <location>
        <begin position="1"/>
        <end position="22"/>
    </location>
</feature>
<reference evidence="2 3" key="1">
    <citation type="submission" date="2014-04" db="EMBL/GenBank/DDBJ databases">
        <authorList>
            <consortium name="DOE Joint Genome Institute"/>
            <person name="Kuo A."/>
            <person name="Gay G."/>
            <person name="Dore J."/>
            <person name="Kohler A."/>
            <person name="Nagy L.G."/>
            <person name="Floudas D."/>
            <person name="Copeland A."/>
            <person name="Barry K.W."/>
            <person name="Cichocki N."/>
            <person name="Veneault-Fourrey C."/>
            <person name="LaButti K."/>
            <person name="Lindquist E.A."/>
            <person name="Lipzen A."/>
            <person name="Lundell T."/>
            <person name="Morin E."/>
            <person name="Murat C."/>
            <person name="Sun H."/>
            <person name="Tunlid A."/>
            <person name="Henrissat B."/>
            <person name="Grigoriev I.V."/>
            <person name="Hibbett D.S."/>
            <person name="Martin F."/>
            <person name="Nordberg H.P."/>
            <person name="Cantor M.N."/>
            <person name="Hua S.X."/>
        </authorList>
    </citation>
    <scope>NUCLEOTIDE SEQUENCE [LARGE SCALE GENOMIC DNA]</scope>
    <source>
        <strain evidence="3">h7</strain>
    </source>
</reference>
<sequence length="62" mass="6949">MRNHHHCLPLALAQKLICLVGGSKILQGLRISKQEIFFWRSGKIRHRILPAFSNACGGTSHT</sequence>
<dbReference type="HOGENOM" id="CLU_2904421_0_0_1"/>
<feature type="chain" id="PRO_5002158952" evidence="1">
    <location>
        <begin position="23"/>
        <end position="62"/>
    </location>
</feature>
<reference evidence="3" key="2">
    <citation type="submission" date="2015-01" db="EMBL/GenBank/DDBJ databases">
        <title>Evolutionary Origins and Diversification of the Mycorrhizal Mutualists.</title>
        <authorList>
            <consortium name="DOE Joint Genome Institute"/>
            <consortium name="Mycorrhizal Genomics Consortium"/>
            <person name="Kohler A."/>
            <person name="Kuo A."/>
            <person name="Nagy L.G."/>
            <person name="Floudas D."/>
            <person name="Copeland A."/>
            <person name="Barry K.W."/>
            <person name="Cichocki N."/>
            <person name="Veneault-Fourrey C."/>
            <person name="LaButti K."/>
            <person name="Lindquist E.A."/>
            <person name="Lipzen A."/>
            <person name="Lundell T."/>
            <person name="Morin E."/>
            <person name="Murat C."/>
            <person name="Riley R."/>
            <person name="Ohm R."/>
            <person name="Sun H."/>
            <person name="Tunlid A."/>
            <person name="Henrissat B."/>
            <person name="Grigoriev I.V."/>
            <person name="Hibbett D.S."/>
            <person name="Martin F."/>
        </authorList>
    </citation>
    <scope>NUCLEOTIDE SEQUENCE [LARGE SCALE GENOMIC DNA]</scope>
    <source>
        <strain evidence="3">h7</strain>
    </source>
</reference>
<protein>
    <submittedName>
        <fullName evidence="2">Uncharacterized protein</fullName>
    </submittedName>
</protein>
<evidence type="ECO:0000313" key="3">
    <source>
        <dbReference type="Proteomes" id="UP000053424"/>
    </source>
</evidence>
<keyword evidence="1" id="KW-0732">Signal</keyword>
<gene>
    <name evidence="2" type="ORF">M413DRAFT_248668</name>
</gene>
<dbReference type="AlphaFoldDB" id="A0A0C2XKG7"/>
<accession>A0A0C2XKG7</accession>
<evidence type="ECO:0000313" key="2">
    <source>
        <dbReference type="EMBL" id="KIM38248.1"/>
    </source>
</evidence>